<dbReference type="PANTHER" id="PTHR35161:SF22">
    <property type="match status" value="1"/>
</dbReference>
<dbReference type="AlphaFoldDB" id="A0ABC9FQX0"/>
<gene>
    <name evidence="1" type="ORF">URODEC1_LOCUS108225</name>
</gene>
<proteinExistence type="predicted"/>
<dbReference type="PANTHER" id="PTHR35161">
    <property type="entry name" value="OS02G0303100 PROTEIN"/>
    <property type="match status" value="1"/>
</dbReference>
<dbReference type="EMBL" id="OZ075117">
    <property type="protein sequence ID" value="CAL5080704.1"/>
    <property type="molecule type" value="Genomic_DNA"/>
</dbReference>
<accession>A0ABC9FQX0</accession>
<evidence type="ECO:0000313" key="2">
    <source>
        <dbReference type="Proteomes" id="UP001497457"/>
    </source>
</evidence>
<dbReference type="Proteomes" id="UP001497457">
    <property type="component" value="Chromosome 7b"/>
</dbReference>
<organism evidence="1 2">
    <name type="scientific">Urochloa decumbens</name>
    <dbReference type="NCBI Taxonomy" id="240449"/>
    <lineage>
        <taxon>Eukaryota</taxon>
        <taxon>Viridiplantae</taxon>
        <taxon>Streptophyta</taxon>
        <taxon>Embryophyta</taxon>
        <taxon>Tracheophyta</taxon>
        <taxon>Spermatophyta</taxon>
        <taxon>Magnoliopsida</taxon>
        <taxon>Liliopsida</taxon>
        <taxon>Poales</taxon>
        <taxon>Poaceae</taxon>
        <taxon>PACMAD clade</taxon>
        <taxon>Panicoideae</taxon>
        <taxon>Panicodae</taxon>
        <taxon>Paniceae</taxon>
        <taxon>Melinidinae</taxon>
        <taxon>Urochloa</taxon>
    </lineage>
</organism>
<keyword evidence="2" id="KW-1185">Reference proteome</keyword>
<evidence type="ECO:0000313" key="1">
    <source>
        <dbReference type="EMBL" id="CAL5080704.1"/>
    </source>
</evidence>
<name>A0ABC9FQX0_9POAL</name>
<reference evidence="1" key="1">
    <citation type="submission" date="2024-10" db="EMBL/GenBank/DDBJ databases">
        <authorList>
            <person name="Ryan C."/>
        </authorList>
    </citation>
    <scope>NUCLEOTIDE SEQUENCE [LARGE SCALE GENOMIC DNA]</scope>
</reference>
<protein>
    <submittedName>
        <fullName evidence="1">Uncharacterized protein</fullName>
    </submittedName>
</protein>
<sequence length="332" mass="38345">MKAKELLWELFTSDKESKSYSKLLDYMKGEDSVVEVDVPGCDPDLRHLKSTDLARLLTLSILEWFSWLHSAGWSLNGEISSDDIFLAPLGHAKMKKGKMKLLKRCKVKRRAKDMNAVANVIQDGIFRSGDIPYDIQHLLWLLRHFRSYYANLLLNHSSLLNESANLFLIRTIPQRLRQLSKLDPAKYRRIISKVPYCKMDQDHWKLRCQQNQYLMKILEPESPLSVQAQPTLAPPTGTQPPVALQISSIGPDYDNNTSGLLKFLWDCYWNIIDYSVGEVQEKKVVLFKFPQLHQMFSVAFPQVICRCQKAMLMENELSHCMPNGPSFRDILK</sequence>